<protein>
    <submittedName>
        <fullName evidence="3">SDR family NAD(P)-dependent oxidoreductase</fullName>
        <ecNumber evidence="3">1.1.1.-</ecNumber>
    </submittedName>
</protein>
<dbReference type="Pfam" id="PF13561">
    <property type="entry name" value="adh_short_C2"/>
    <property type="match status" value="1"/>
</dbReference>
<keyword evidence="2 3" id="KW-0560">Oxidoreductase</keyword>
<accession>A0ABW6BQV1</accession>
<evidence type="ECO:0000313" key="3">
    <source>
        <dbReference type="EMBL" id="MFD2998774.1"/>
    </source>
</evidence>
<dbReference type="EC" id="1.1.1.-" evidence="3"/>
<dbReference type="Proteomes" id="UP001597641">
    <property type="component" value="Unassembled WGS sequence"/>
</dbReference>
<dbReference type="SUPFAM" id="SSF51735">
    <property type="entry name" value="NAD(P)-binding Rossmann-fold domains"/>
    <property type="match status" value="1"/>
</dbReference>
<evidence type="ECO:0000313" key="4">
    <source>
        <dbReference type="Proteomes" id="UP001597641"/>
    </source>
</evidence>
<dbReference type="PANTHER" id="PTHR43477:SF1">
    <property type="entry name" value="DIHYDROANTICAPSIN 7-DEHYDROGENASE"/>
    <property type="match status" value="1"/>
</dbReference>
<dbReference type="EMBL" id="JBHUOX010000001">
    <property type="protein sequence ID" value="MFD2998774.1"/>
    <property type="molecule type" value="Genomic_DNA"/>
</dbReference>
<dbReference type="RefSeq" id="WP_377479091.1">
    <property type="nucleotide sequence ID" value="NZ_JBHUOX010000001.1"/>
</dbReference>
<dbReference type="GO" id="GO:0016491">
    <property type="term" value="F:oxidoreductase activity"/>
    <property type="evidence" value="ECO:0007669"/>
    <property type="project" value="UniProtKB-KW"/>
</dbReference>
<sequence length="239" mass="25626">MTFKDKNILVIGGTSGIGLETARQLKAKGANVLTASRKNSDEAEKAGFKHITLDVMQFDNNFTSELPDVLHGMVYCPGSIKLKPFERLQPEDFRNDLELNVLGAIQVLKAVMPRLKKAEGASVVLFSTVAAQLGMHYHTSIATAKGAIEGLTVTLAAEFATAGIRFNAIAPSLTDTPLASSLLSTPEKTEAAGKRHPLGRVGQPQDMAWSATFLLSDDASWMTGQVLHVDGGMSKVKLF</sequence>
<dbReference type="InterPro" id="IPR051122">
    <property type="entry name" value="SDR_DHRS6-like"/>
</dbReference>
<reference evidence="4" key="1">
    <citation type="journal article" date="2019" name="Int. J. Syst. Evol. Microbiol.">
        <title>The Global Catalogue of Microorganisms (GCM) 10K type strain sequencing project: providing services to taxonomists for standard genome sequencing and annotation.</title>
        <authorList>
            <consortium name="The Broad Institute Genomics Platform"/>
            <consortium name="The Broad Institute Genome Sequencing Center for Infectious Disease"/>
            <person name="Wu L."/>
            <person name="Ma J."/>
        </authorList>
    </citation>
    <scope>NUCLEOTIDE SEQUENCE [LARGE SCALE GENOMIC DNA]</scope>
    <source>
        <strain evidence="4">KCTC 23984</strain>
    </source>
</reference>
<dbReference type="PRINTS" id="PR00081">
    <property type="entry name" value="GDHRDH"/>
</dbReference>
<dbReference type="InterPro" id="IPR036291">
    <property type="entry name" value="NAD(P)-bd_dom_sf"/>
</dbReference>
<gene>
    <name evidence="3" type="ORF">ACFS7Z_00250</name>
</gene>
<name>A0ABW6BQV1_9BACT</name>
<organism evidence="3 4">
    <name type="scientific">Pontibacter toksunensis</name>
    <dbReference type="NCBI Taxonomy" id="1332631"/>
    <lineage>
        <taxon>Bacteria</taxon>
        <taxon>Pseudomonadati</taxon>
        <taxon>Bacteroidota</taxon>
        <taxon>Cytophagia</taxon>
        <taxon>Cytophagales</taxon>
        <taxon>Hymenobacteraceae</taxon>
        <taxon>Pontibacter</taxon>
    </lineage>
</organism>
<dbReference type="PANTHER" id="PTHR43477">
    <property type="entry name" value="DIHYDROANTICAPSIN 7-DEHYDROGENASE"/>
    <property type="match status" value="1"/>
</dbReference>
<dbReference type="Gene3D" id="3.40.50.720">
    <property type="entry name" value="NAD(P)-binding Rossmann-like Domain"/>
    <property type="match status" value="1"/>
</dbReference>
<dbReference type="InterPro" id="IPR002347">
    <property type="entry name" value="SDR_fam"/>
</dbReference>
<comment type="caution">
    <text evidence="3">The sequence shown here is derived from an EMBL/GenBank/DDBJ whole genome shotgun (WGS) entry which is preliminary data.</text>
</comment>
<evidence type="ECO:0000256" key="1">
    <source>
        <dbReference type="ARBA" id="ARBA00006484"/>
    </source>
</evidence>
<evidence type="ECO:0000256" key="2">
    <source>
        <dbReference type="ARBA" id="ARBA00023002"/>
    </source>
</evidence>
<dbReference type="CDD" id="cd05233">
    <property type="entry name" value="SDR_c"/>
    <property type="match status" value="1"/>
</dbReference>
<proteinExistence type="inferred from homology"/>
<keyword evidence="4" id="KW-1185">Reference proteome</keyword>
<comment type="similarity">
    <text evidence="1">Belongs to the short-chain dehydrogenases/reductases (SDR) family.</text>
</comment>